<evidence type="ECO:0000313" key="5">
    <source>
        <dbReference type="Proteomes" id="UP000292445"/>
    </source>
</evidence>
<dbReference type="EMBL" id="SGXC01000001">
    <property type="protein sequence ID" value="RZS84924.1"/>
    <property type="molecule type" value="Genomic_DNA"/>
</dbReference>
<evidence type="ECO:0000256" key="1">
    <source>
        <dbReference type="ARBA" id="ARBA00006745"/>
    </source>
</evidence>
<dbReference type="SUPFAM" id="SSF51556">
    <property type="entry name" value="Metallo-dependent hydrolases"/>
    <property type="match status" value="1"/>
</dbReference>
<proteinExistence type="inferred from homology"/>
<evidence type="ECO:0000256" key="2">
    <source>
        <dbReference type="ARBA" id="ARBA00022801"/>
    </source>
</evidence>
<reference evidence="4 5" key="1">
    <citation type="submission" date="2019-02" db="EMBL/GenBank/DDBJ databases">
        <title>Genomic Encyclopedia of Type Strains, Phase IV (KMG-IV): sequencing the most valuable type-strain genomes for metagenomic binning, comparative biology and taxonomic classification.</title>
        <authorList>
            <person name="Goeker M."/>
        </authorList>
    </citation>
    <scope>NUCLEOTIDE SEQUENCE [LARGE SCALE GENOMIC DNA]</scope>
    <source>
        <strain evidence="4 5">K24</strain>
    </source>
</reference>
<dbReference type="SUPFAM" id="SSF51338">
    <property type="entry name" value="Composite domain of metallo-dependent hydrolases"/>
    <property type="match status" value="1"/>
</dbReference>
<dbReference type="GO" id="GO:0016810">
    <property type="term" value="F:hydrolase activity, acting on carbon-nitrogen (but not peptide) bonds"/>
    <property type="evidence" value="ECO:0007669"/>
    <property type="project" value="InterPro"/>
</dbReference>
<dbReference type="InterPro" id="IPR011059">
    <property type="entry name" value="Metal-dep_hydrolase_composite"/>
</dbReference>
<dbReference type="AlphaFoldDB" id="A0A4Q7NIS1"/>
<dbReference type="RefSeq" id="WP_130356237.1">
    <property type="nucleotide sequence ID" value="NZ_SGXC01000001.1"/>
</dbReference>
<keyword evidence="5" id="KW-1185">Reference proteome</keyword>
<accession>A0A4Q7NIS1</accession>
<dbReference type="InterPro" id="IPR050287">
    <property type="entry name" value="MTA/SAH_deaminase"/>
</dbReference>
<evidence type="ECO:0000259" key="3">
    <source>
        <dbReference type="Pfam" id="PF01979"/>
    </source>
</evidence>
<sequence length="514" mass="55470">MPENAPLAAPATVIRGVTILDPEAAGQPFQADLSIAGKHIARIVPHGTMPLPAAARVVDGSRWLAVPGLVNAHYHSHDVLLKGCFDVMSLERWTFRALPRYFPPRSDDELRLRTLVGAAECLLGGITTVQDMLSLWPLDRRQIEVVRRAYEDAGLRVVLGMQVADVGALDTMPFLRDVLPAEAAALAAGPPPPAGMRDAVAEMADILAAHPARGDDRVSWAVCPSSPERCGPALLTALRDLAREHGRRMFSHVAISRMEAVAARELFKADGGSPIRYLARLNLLGPRLTLAHGVWLDRRDMAMLAKSGTRMVLNPMSNLKTKNGIAPLRRYLDHGVGVALGCDNCSCSDAQNMFQAMKLAVLQAAVTDHDEGPPQAADALRAATLGGAQVLGLERDIGRLAEGRKADITFLDLRDPVYLPLNDAARQVVFGESGRGVAAVMVDGRMLVENGRLASIDLEAVRRELAGRLPALERDARDAAARAARLDPYLRLAHERALGVKLGMRRFAELASRG</sequence>
<dbReference type="InterPro" id="IPR032466">
    <property type="entry name" value="Metal_Hydrolase"/>
</dbReference>
<dbReference type="PANTHER" id="PTHR43794">
    <property type="entry name" value="AMINOHYDROLASE SSNA-RELATED"/>
    <property type="match status" value="1"/>
</dbReference>
<evidence type="ECO:0000313" key="4">
    <source>
        <dbReference type="EMBL" id="RZS84924.1"/>
    </source>
</evidence>
<dbReference type="PANTHER" id="PTHR43794:SF11">
    <property type="entry name" value="AMIDOHYDROLASE-RELATED DOMAIN-CONTAINING PROTEIN"/>
    <property type="match status" value="1"/>
</dbReference>
<dbReference type="InterPro" id="IPR006680">
    <property type="entry name" value="Amidohydro-rel"/>
</dbReference>
<dbReference type="Proteomes" id="UP000292445">
    <property type="component" value="Unassembled WGS sequence"/>
</dbReference>
<dbReference type="OrthoDB" id="8739806at2"/>
<dbReference type="Gene3D" id="2.30.40.10">
    <property type="entry name" value="Urease, subunit C, domain 1"/>
    <property type="match status" value="1"/>
</dbReference>
<dbReference type="Gene3D" id="3.20.20.140">
    <property type="entry name" value="Metal-dependent hydrolases"/>
    <property type="match status" value="1"/>
</dbReference>
<comment type="similarity">
    <text evidence="1">Belongs to the metallo-dependent hydrolases superfamily. ATZ/TRZ family.</text>
</comment>
<gene>
    <name evidence="4" type="ORF">EV675_0945</name>
</gene>
<name>A0A4Q7NIS1_9BURK</name>
<feature type="domain" description="Amidohydrolase-related" evidence="3">
    <location>
        <begin position="65"/>
        <end position="446"/>
    </location>
</feature>
<organism evidence="4 5">
    <name type="scientific">Pigmentiphaga kullae</name>
    <dbReference type="NCBI Taxonomy" id="151784"/>
    <lineage>
        <taxon>Bacteria</taxon>
        <taxon>Pseudomonadati</taxon>
        <taxon>Pseudomonadota</taxon>
        <taxon>Betaproteobacteria</taxon>
        <taxon>Burkholderiales</taxon>
        <taxon>Alcaligenaceae</taxon>
        <taxon>Pigmentiphaga</taxon>
    </lineage>
</organism>
<dbReference type="Pfam" id="PF01979">
    <property type="entry name" value="Amidohydro_1"/>
    <property type="match status" value="1"/>
</dbReference>
<comment type="caution">
    <text evidence="4">The sequence shown here is derived from an EMBL/GenBank/DDBJ whole genome shotgun (WGS) entry which is preliminary data.</text>
</comment>
<protein>
    <submittedName>
        <fullName evidence="4">5-methylthioadenosine/S-adenosylhomocysteine deaminase</fullName>
    </submittedName>
</protein>
<keyword evidence="2" id="KW-0378">Hydrolase</keyword>